<dbReference type="Proteomes" id="UP001153069">
    <property type="component" value="Unassembled WGS sequence"/>
</dbReference>
<dbReference type="InterPro" id="IPR043198">
    <property type="entry name" value="Cyclin/Ssn8"/>
</dbReference>
<protein>
    <submittedName>
        <fullName evidence="5">Cyclin</fullName>
    </submittedName>
</protein>
<dbReference type="Pfam" id="PF00134">
    <property type="entry name" value="Cyclin_N"/>
    <property type="match status" value="1"/>
</dbReference>
<name>A0A9N8F1X3_9STRA</name>
<dbReference type="GO" id="GO:0016538">
    <property type="term" value="F:cyclin-dependent protein serine/threonine kinase regulator activity"/>
    <property type="evidence" value="ECO:0007669"/>
    <property type="project" value="InterPro"/>
</dbReference>
<dbReference type="Gene3D" id="1.10.472.10">
    <property type="entry name" value="Cyclin-like"/>
    <property type="match status" value="2"/>
</dbReference>
<dbReference type="CDD" id="cd20525">
    <property type="entry name" value="CYCLIN_CCNH_rpt2"/>
    <property type="match status" value="1"/>
</dbReference>
<evidence type="ECO:0000256" key="1">
    <source>
        <dbReference type="ARBA" id="ARBA00023127"/>
    </source>
</evidence>
<keyword evidence="1" id="KW-0195">Cyclin</keyword>
<dbReference type="InterPro" id="IPR006671">
    <property type="entry name" value="Cyclin_N"/>
</dbReference>
<feature type="compositionally biased region" description="Basic residues" evidence="2">
    <location>
        <begin position="357"/>
        <end position="368"/>
    </location>
</feature>
<keyword evidence="6" id="KW-1185">Reference proteome</keyword>
<comment type="caution">
    <text evidence="5">The sequence shown here is derived from an EMBL/GenBank/DDBJ whole genome shotgun (WGS) entry which is preliminary data.</text>
</comment>
<dbReference type="SUPFAM" id="SSF47954">
    <property type="entry name" value="Cyclin-like"/>
    <property type="match status" value="2"/>
</dbReference>
<gene>
    <name evidence="5" type="ORF">SEMRO_2691_G334780.1</name>
</gene>
<feature type="compositionally biased region" description="Basic and acidic residues" evidence="2">
    <location>
        <begin position="369"/>
        <end position="378"/>
    </location>
</feature>
<dbReference type="Pfam" id="PF16899">
    <property type="entry name" value="Cyclin_C_2"/>
    <property type="match status" value="1"/>
</dbReference>
<sequence>MADFSEASQLHDWMLASPAMLDKCRAKGNLLAREYLAKPKEQEEGSTSTTLPPVEKFACGYARAQKENPDNEDPASMGPQKDASNHEFLTTDEEEFMVTFYASKIPFLIGPTAQHAFLRRPHKFPATAAALFRRFYLSNSVMIHDPKAVMVAAAFLASKVEDGTARVRELEKGTELMQSPVTQAEILPAELFLLDGIRFQLMCFHSFKPVEALTEDLRTFLKSERGITLVQNKRIASEDLKPLFHSAWGLLDDVMVSDIPLLFTPGQVGLAAMIVANETVQAKQAQKPEEEEGLPPLDLLAYVKLRFSEEQGRQMEEKMKDLVPMIKGLKEGKHGCGNHTVDMAKLKAVHKKLKKCRLWGKKEKKSKKRSAEGGEESKKKKSKKNKD</sequence>
<evidence type="ECO:0000256" key="2">
    <source>
        <dbReference type="SAM" id="MobiDB-lite"/>
    </source>
</evidence>
<feature type="domain" description="Cyclin N-terminal" evidence="3">
    <location>
        <begin position="126"/>
        <end position="201"/>
    </location>
</feature>
<evidence type="ECO:0000313" key="5">
    <source>
        <dbReference type="EMBL" id="CAB9529969.1"/>
    </source>
</evidence>
<proteinExistence type="predicted"/>
<organism evidence="5 6">
    <name type="scientific">Seminavis robusta</name>
    <dbReference type="NCBI Taxonomy" id="568900"/>
    <lineage>
        <taxon>Eukaryota</taxon>
        <taxon>Sar</taxon>
        <taxon>Stramenopiles</taxon>
        <taxon>Ochrophyta</taxon>
        <taxon>Bacillariophyta</taxon>
        <taxon>Bacillariophyceae</taxon>
        <taxon>Bacillariophycidae</taxon>
        <taxon>Naviculales</taxon>
        <taxon>Naviculaceae</taxon>
        <taxon>Seminavis</taxon>
    </lineage>
</organism>
<reference evidence="5" key="1">
    <citation type="submission" date="2020-06" db="EMBL/GenBank/DDBJ databases">
        <authorList>
            <consortium name="Plant Systems Biology data submission"/>
        </authorList>
    </citation>
    <scope>NUCLEOTIDE SEQUENCE</scope>
    <source>
        <strain evidence="5">D6</strain>
    </source>
</reference>
<dbReference type="EMBL" id="CAICTM010002689">
    <property type="protein sequence ID" value="CAB9529969.1"/>
    <property type="molecule type" value="Genomic_DNA"/>
</dbReference>
<dbReference type="AlphaFoldDB" id="A0A9N8F1X3"/>
<dbReference type="OrthoDB" id="41688at2759"/>
<dbReference type="GO" id="GO:0006357">
    <property type="term" value="P:regulation of transcription by RNA polymerase II"/>
    <property type="evidence" value="ECO:0007669"/>
    <property type="project" value="InterPro"/>
</dbReference>
<evidence type="ECO:0000259" key="4">
    <source>
        <dbReference type="Pfam" id="PF16899"/>
    </source>
</evidence>
<feature type="domain" description="Cyclin C-terminal" evidence="4">
    <location>
        <begin position="205"/>
        <end position="282"/>
    </location>
</feature>
<dbReference type="CDD" id="cd20524">
    <property type="entry name" value="CYCLIN_CCNH_rpt1"/>
    <property type="match status" value="1"/>
</dbReference>
<dbReference type="InterPro" id="IPR036915">
    <property type="entry name" value="Cyclin-like_sf"/>
</dbReference>
<dbReference type="InterPro" id="IPR031658">
    <property type="entry name" value="Cyclin_C_2"/>
</dbReference>
<dbReference type="PANTHER" id="PTHR10026">
    <property type="entry name" value="CYCLIN"/>
    <property type="match status" value="1"/>
</dbReference>
<accession>A0A9N8F1X3</accession>
<evidence type="ECO:0000313" key="6">
    <source>
        <dbReference type="Proteomes" id="UP001153069"/>
    </source>
</evidence>
<evidence type="ECO:0000259" key="3">
    <source>
        <dbReference type="Pfam" id="PF00134"/>
    </source>
</evidence>
<feature type="region of interest" description="Disordered" evidence="2">
    <location>
        <begin position="357"/>
        <end position="387"/>
    </location>
</feature>